<evidence type="ECO:0000313" key="2">
    <source>
        <dbReference type="EMBL" id="GAV29165.1"/>
    </source>
</evidence>
<accession>A0A1Q2YI22</accession>
<protein>
    <submittedName>
        <fullName evidence="2">Uncharacterized protein</fullName>
    </submittedName>
</protein>
<feature type="region of interest" description="Disordered" evidence="1">
    <location>
        <begin position="81"/>
        <end position="120"/>
    </location>
</feature>
<evidence type="ECO:0000313" key="3">
    <source>
        <dbReference type="Proteomes" id="UP000186136"/>
    </source>
</evidence>
<reference evidence="2 3" key="1">
    <citation type="submission" date="2016-08" db="EMBL/GenBank/DDBJ databases">
        <title>Whole genome shotgun sequence of Pichia membranifaciens KS47-1.</title>
        <authorList>
            <person name="Konishi M."/>
            <person name="Ishida M."/>
            <person name="Arakawa T."/>
            <person name="Kato Y."/>
            <person name="Horiuchi J."/>
        </authorList>
    </citation>
    <scope>NUCLEOTIDE SEQUENCE [LARGE SCALE GENOMIC DNA]</scope>
    <source>
        <strain evidence="2 3">KS47-1</strain>
    </source>
</reference>
<dbReference type="AlphaFoldDB" id="A0A1Q2YI22"/>
<gene>
    <name evidence="2" type="ORF">PMKS-002645</name>
</gene>
<feature type="compositionally biased region" description="Basic and acidic residues" evidence="1">
    <location>
        <begin position="90"/>
        <end position="120"/>
    </location>
</feature>
<dbReference type="EMBL" id="BDGI01000104">
    <property type="protein sequence ID" value="GAV29165.1"/>
    <property type="molecule type" value="Genomic_DNA"/>
</dbReference>
<organism evidence="2 3">
    <name type="scientific">Pichia membranifaciens</name>
    <dbReference type="NCBI Taxonomy" id="4926"/>
    <lineage>
        <taxon>Eukaryota</taxon>
        <taxon>Fungi</taxon>
        <taxon>Dikarya</taxon>
        <taxon>Ascomycota</taxon>
        <taxon>Saccharomycotina</taxon>
        <taxon>Pichiomycetes</taxon>
        <taxon>Pichiales</taxon>
        <taxon>Pichiaceae</taxon>
        <taxon>Pichia</taxon>
    </lineage>
</organism>
<sequence>MMIPVLQIADVDCGKDTVGLTCGDFEGAVVGQKDCGQDFLGVTVADGHQAGAQGHRVTEADEVGEDDSVAFRSVVVCPVVQPSGGWDGGGELRHRQGDRDDHDGGREPRPEEACWSGREA</sequence>
<comment type="caution">
    <text evidence="2">The sequence shown here is derived from an EMBL/GenBank/DDBJ whole genome shotgun (WGS) entry which is preliminary data.</text>
</comment>
<dbReference type="Proteomes" id="UP000186136">
    <property type="component" value="Unassembled WGS sequence"/>
</dbReference>
<name>A0A1Q2YI22_9ASCO</name>
<proteinExistence type="predicted"/>
<keyword evidence="3" id="KW-1185">Reference proteome</keyword>
<evidence type="ECO:0000256" key="1">
    <source>
        <dbReference type="SAM" id="MobiDB-lite"/>
    </source>
</evidence>